<gene>
    <name evidence="1 3 4" type="ORF">SRAE_X000199800</name>
</gene>
<dbReference type="CTD" id="36385070"/>
<evidence type="ECO:0000313" key="2">
    <source>
        <dbReference type="Proteomes" id="UP000035682"/>
    </source>
</evidence>
<protein>
    <submittedName>
        <fullName evidence="3">RNase H type-1 domain-containing protein</fullName>
    </submittedName>
</protein>
<reference evidence="1" key="2">
    <citation type="submission" date="2014-09" db="EMBL/GenBank/DDBJ databases">
        <authorList>
            <person name="Aslett A.Martin."/>
        </authorList>
    </citation>
    <scope>NUCLEOTIDE SEQUENCE</scope>
    <source>
        <strain evidence="1">ED321 Heterogonic</strain>
    </source>
</reference>
<keyword evidence="2" id="KW-1185">Reference proteome</keyword>
<dbReference type="RefSeq" id="XP_024499469.1">
    <property type="nucleotide sequence ID" value="XM_024642830.1"/>
</dbReference>
<evidence type="ECO:0000313" key="1">
    <source>
        <dbReference type="EMBL" id="CEF60260.1"/>
    </source>
</evidence>
<dbReference type="AlphaFoldDB" id="A0A090KRZ4"/>
<organism evidence="1">
    <name type="scientific">Strongyloides ratti</name>
    <name type="common">Parasitic roundworm</name>
    <dbReference type="NCBI Taxonomy" id="34506"/>
    <lineage>
        <taxon>Eukaryota</taxon>
        <taxon>Metazoa</taxon>
        <taxon>Ecdysozoa</taxon>
        <taxon>Nematoda</taxon>
        <taxon>Chromadorea</taxon>
        <taxon>Rhabditida</taxon>
        <taxon>Tylenchina</taxon>
        <taxon>Panagrolaimomorpha</taxon>
        <taxon>Strongyloidoidea</taxon>
        <taxon>Strongyloididae</taxon>
        <taxon>Strongyloides</taxon>
    </lineage>
</organism>
<evidence type="ECO:0000313" key="4">
    <source>
        <dbReference type="WormBase" id="SRAE_X000199800"/>
    </source>
</evidence>
<dbReference type="WormBase" id="SRAE_X000199800">
    <property type="protein sequence ID" value="SRP08200"/>
    <property type="gene ID" value="WBGene00267576"/>
</dbReference>
<reference evidence="2" key="1">
    <citation type="submission" date="2014-09" db="EMBL/GenBank/DDBJ databases">
        <authorList>
            <person name="Martin A.A."/>
        </authorList>
    </citation>
    <scope>NUCLEOTIDE SEQUENCE</scope>
    <source>
        <strain evidence="2">ED321</strain>
    </source>
</reference>
<sequence length="136" mass="15239">MEEVSQNVAVFSDENQKITSDEDEVYTHIALSDEILPSPIKEDVEVRYLASMLEVSILVETNGSQLKGNGAGFVIIDMEKRKCHVGGRKLRPNVFSNFAKLRAFVEALVICAEKKCLFVTESDYINASINLKRVNE</sequence>
<dbReference type="WBParaSite" id="SRAE_X000199800.1">
    <property type="protein sequence ID" value="SRAE_X000199800.1"/>
    <property type="gene ID" value="WBGene00267576"/>
</dbReference>
<name>A0A090KRZ4_STRRB</name>
<dbReference type="EMBL" id="LN609398">
    <property type="protein sequence ID" value="CEF60260.1"/>
    <property type="molecule type" value="Genomic_DNA"/>
</dbReference>
<dbReference type="Proteomes" id="UP000035682">
    <property type="component" value="Unplaced"/>
</dbReference>
<proteinExistence type="predicted"/>
<dbReference type="GeneID" id="36385070"/>
<reference evidence="3" key="3">
    <citation type="submission" date="2020-12" db="UniProtKB">
        <authorList>
            <consortium name="WormBaseParasite"/>
        </authorList>
    </citation>
    <scope>IDENTIFICATION</scope>
</reference>
<evidence type="ECO:0000313" key="3">
    <source>
        <dbReference type="WBParaSite" id="SRAE_X000199800.1"/>
    </source>
</evidence>
<accession>A0A090KRZ4</accession>